<dbReference type="EMBL" id="PIPW01000001">
    <property type="protein sequence ID" value="RUO54244.1"/>
    <property type="molecule type" value="Genomic_DNA"/>
</dbReference>
<evidence type="ECO:0000313" key="1">
    <source>
        <dbReference type="EMBL" id="RUO54244.1"/>
    </source>
</evidence>
<dbReference type="RefSeq" id="WP_126761454.1">
    <property type="nucleotide sequence ID" value="NZ_JBHLTZ010000004.1"/>
</dbReference>
<organism evidence="1 2">
    <name type="scientific">Pseudidiomarina halophila</name>
    <dbReference type="NCBI Taxonomy" id="1449799"/>
    <lineage>
        <taxon>Bacteria</taxon>
        <taxon>Pseudomonadati</taxon>
        <taxon>Pseudomonadota</taxon>
        <taxon>Gammaproteobacteria</taxon>
        <taxon>Alteromonadales</taxon>
        <taxon>Idiomarinaceae</taxon>
        <taxon>Pseudidiomarina</taxon>
    </lineage>
</organism>
<comment type="caution">
    <text evidence="1">The sequence shown here is derived from an EMBL/GenBank/DDBJ whole genome shotgun (WGS) entry which is preliminary data.</text>
</comment>
<dbReference type="OrthoDB" id="6277674at2"/>
<name>A0A432XZY0_9GAMM</name>
<gene>
    <name evidence="1" type="ORF">CWI69_02135</name>
</gene>
<evidence type="ECO:0000313" key="2">
    <source>
        <dbReference type="Proteomes" id="UP000287198"/>
    </source>
</evidence>
<accession>A0A432XZY0</accession>
<proteinExistence type="predicted"/>
<dbReference type="PROSITE" id="PS51257">
    <property type="entry name" value="PROKAR_LIPOPROTEIN"/>
    <property type="match status" value="1"/>
</dbReference>
<dbReference type="Proteomes" id="UP000287198">
    <property type="component" value="Unassembled WGS sequence"/>
</dbReference>
<sequence length="690" mass="75866">MTALRPLIVFSTLFLLSACGGGGDSSPSGGGGGGGGATTTFYEVSASVDGSGGSVSPTSQKVKENEKASVTLTQEEHFEIGEVTSSCGGALDANVFTTNAVTANCTITASFDEIPRTPSITYNEQDVSGGEINISLPLQGSTSLAWSIAANNSDETVKVTASTTEGLDYTLDGTSGITLDVNDNAVLGQFETMTLTVTNAVDLSTTFTVNVDVTSDTSAYVTAFCLVGYCNGEQPATFNPRGNESLEVTAHYQASIGATANFSYEINQDFGDVESVVVTVFNLDTNKNTDEDPKTLVGEAVVKHDSYAQEITVLTDHLTHDRDVVLEFTVTNADGDSQSKYYDVYFAYSNLMSGSVLEPFTTVNIAELDKEYTYADLRPLDDYAFTQDYREIEVVDVLYRPTFGDSANDIDFTWSYDANELTFKLSDPEGLIDTNQDWISPFYLGIVYYLLDESGNRLNDSVTVSYAPFLLSVNEYSTFVQNRKEAEDLLVEYIKLAASELELDMVLNFWMETFEANGYAQMNEPYLITRNLEQYNKTMVTLVGRLYRMVYAENTVDYSVGLNFASVVNIDFWNDMILQYKGEMSVKLFDVDSKSRKESVNNAAEYKVRMINDYVTEYNRINGTNYGLLNADLYSGIYPNTVSSAETYSLLVGNSNYGSYANDIWLFDGAYSYLVGVHASSQDLFFELIR</sequence>
<reference evidence="2" key="1">
    <citation type="journal article" date="2018" name="Front. Microbiol.">
        <title>Genome-Based Analysis Reveals the Taxonomy and Diversity of the Family Idiomarinaceae.</title>
        <authorList>
            <person name="Liu Y."/>
            <person name="Lai Q."/>
            <person name="Shao Z."/>
        </authorList>
    </citation>
    <scope>NUCLEOTIDE SEQUENCE [LARGE SCALE GENOMIC DNA]</scope>
    <source>
        <strain evidence="2">BH195</strain>
    </source>
</reference>
<keyword evidence="2" id="KW-1185">Reference proteome</keyword>
<dbReference type="AlphaFoldDB" id="A0A432XZY0"/>
<protein>
    <submittedName>
        <fullName evidence="1">Uncharacterized protein</fullName>
    </submittedName>
</protein>